<evidence type="ECO:0000313" key="2">
    <source>
        <dbReference type="EMBL" id="BBE00052.1"/>
    </source>
</evidence>
<dbReference type="AlphaFoldDB" id="A0A494W735"/>
<reference evidence="2 3" key="1">
    <citation type="submission" date="2018-05" db="EMBL/GenBank/DDBJ databases">
        <title>Complete Genome Sequence of the Nonylphenol-Degrading Bacterium Sphingobium amiense DSM 16289T.</title>
        <authorList>
            <person name="Ootsuka M."/>
            <person name="Nishizawa T."/>
            <person name="Ohta H."/>
        </authorList>
    </citation>
    <scope>NUCLEOTIDE SEQUENCE [LARGE SCALE GENOMIC DNA]</scope>
    <source>
        <strain evidence="2 3">DSM 16289</strain>
    </source>
</reference>
<accession>A0A494W735</accession>
<dbReference type="KEGG" id="sami:SAMIE_1035520"/>
<protein>
    <submittedName>
        <fullName evidence="2">Uncharacterized protein</fullName>
    </submittedName>
</protein>
<evidence type="ECO:0000256" key="1">
    <source>
        <dbReference type="SAM" id="SignalP"/>
    </source>
</evidence>
<sequence>MIYKITIALGLLLTSPAAFACAPPANEGGFSGAEISKMTYERIKRSVAIIDATVARDKAGTFFLKPLRVWKGQPHRFYYIANSGCDISLSPGTKVRALLEGDASGWMMMAPLYDRRTGTRLFDSIVDAHLRNARPKGFENGGLPFPPLP</sequence>
<dbReference type="Proteomes" id="UP000279959">
    <property type="component" value="Chromosome"/>
</dbReference>
<name>A0A494W735_9SPHN</name>
<dbReference type="EMBL" id="AP018664">
    <property type="protein sequence ID" value="BBE00052.1"/>
    <property type="molecule type" value="Genomic_DNA"/>
</dbReference>
<feature type="chain" id="PRO_5019815277" evidence="1">
    <location>
        <begin position="21"/>
        <end position="149"/>
    </location>
</feature>
<evidence type="ECO:0000313" key="3">
    <source>
        <dbReference type="Proteomes" id="UP000279959"/>
    </source>
</evidence>
<dbReference type="RefSeq" id="WP_126516909.1">
    <property type="nucleotide sequence ID" value="NZ_AP018664.1"/>
</dbReference>
<keyword evidence="1" id="KW-0732">Signal</keyword>
<dbReference type="PROSITE" id="PS51257">
    <property type="entry name" value="PROKAR_LIPOPROTEIN"/>
    <property type="match status" value="1"/>
</dbReference>
<feature type="signal peptide" evidence="1">
    <location>
        <begin position="1"/>
        <end position="20"/>
    </location>
</feature>
<proteinExistence type="predicted"/>
<keyword evidence="3" id="KW-1185">Reference proteome</keyword>
<organism evidence="2 3">
    <name type="scientific">Sphingobium amiense</name>
    <dbReference type="NCBI Taxonomy" id="135719"/>
    <lineage>
        <taxon>Bacteria</taxon>
        <taxon>Pseudomonadati</taxon>
        <taxon>Pseudomonadota</taxon>
        <taxon>Alphaproteobacteria</taxon>
        <taxon>Sphingomonadales</taxon>
        <taxon>Sphingomonadaceae</taxon>
        <taxon>Sphingobium</taxon>
    </lineage>
</organism>
<gene>
    <name evidence="2" type="ORF">SAMIE_1035520</name>
</gene>